<feature type="non-terminal residue" evidence="1">
    <location>
        <position position="62"/>
    </location>
</feature>
<dbReference type="EMBL" id="CAJHJT010000001">
    <property type="protein sequence ID" value="CAD6991557.1"/>
    <property type="molecule type" value="Genomic_DNA"/>
</dbReference>
<name>A0A811U0E2_CERCA</name>
<gene>
    <name evidence="1" type="ORF">CCAP1982_LOCUS476</name>
</gene>
<dbReference type="AlphaFoldDB" id="A0A811U0E2"/>
<comment type="caution">
    <text evidence="1">The sequence shown here is derived from an EMBL/GenBank/DDBJ whole genome shotgun (WGS) entry which is preliminary data.</text>
</comment>
<reference evidence="1" key="1">
    <citation type="submission" date="2020-11" db="EMBL/GenBank/DDBJ databases">
        <authorList>
            <person name="Whitehead M."/>
        </authorList>
    </citation>
    <scope>NUCLEOTIDE SEQUENCE</scope>
    <source>
        <strain evidence="1">EGII</strain>
    </source>
</reference>
<keyword evidence="2" id="KW-1185">Reference proteome</keyword>
<protein>
    <submittedName>
        <fullName evidence="1">(Mediterranean fruit fly) hypothetical protein</fullName>
    </submittedName>
</protein>
<accession>A0A811U0E2</accession>
<sequence>RQKRLTSGASQEFFNATYLRTYTKYYVWTCRTTLTSLVDFADDMAAVTTARKLETNIDQIDS</sequence>
<evidence type="ECO:0000313" key="2">
    <source>
        <dbReference type="Proteomes" id="UP000606786"/>
    </source>
</evidence>
<evidence type="ECO:0000313" key="1">
    <source>
        <dbReference type="EMBL" id="CAD6991557.1"/>
    </source>
</evidence>
<dbReference type="Proteomes" id="UP000606786">
    <property type="component" value="Unassembled WGS sequence"/>
</dbReference>
<organism evidence="1 2">
    <name type="scientific">Ceratitis capitata</name>
    <name type="common">Mediterranean fruit fly</name>
    <name type="synonym">Tephritis capitata</name>
    <dbReference type="NCBI Taxonomy" id="7213"/>
    <lineage>
        <taxon>Eukaryota</taxon>
        <taxon>Metazoa</taxon>
        <taxon>Ecdysozoa</taxon>
        <taxon>Arthropoda</taxon>
        <taxon>Hexapoda</taxon>
        <taxon>Insecta</taxon>
        <taxon>Pterygota</taxon>
        <taxon>Neoptera</taxon>
        <taxon>Endopterygota</taxon>
        <taxon>Diptera</taxon>
        <taxon>Brachycera</taxon>
        <taxon>Muscomorpha</taxon>
        <taxon>Tephritoidea</taxon>
        <taxon>Tephritidae</taxon>
        <taxon>Ceratitis</taxon>
        <taxon>Ceratitis</taxon>
    </lineage>
</organism>
<proteinExistence type="predicted"/>
<feature type="non-terminal residue" evidence="1">
    <location>
        <position position="1"/>
    </location>
</feature>